<dbReference type="OrthoDB" id="426803at2759"/>
<organism evidence="1 2">
    <name type="scientific">Symbiodinium pilosum</name>
    <name type="common">Dinoflagellate</name>
    <dbReference type="NCBI Taxonomy" id="2952"/>
    <lineage>
        <taxon>Eukaryota</taxon>
        <taxon>Sar</taxon>
        <taxon>Alveolata</taxon>
        <taxon>Dinophyceae</taxon>
        <taxon>Suessiales</taxon>
        <taxon>Symbiodiniaceae</taxon>
        <taxon>Symbiodinium</taxon>
    </lineage>
</organism>
<evidence type="ECO:0000313" key="2">
    <source>
        <dbReference type="Proteomes" id="UP000649617"/>
    </source>
</evidence>
<keyword evidence="2" id="KW-1185">Reference proteome</keyword>
<comment type="caution">
    <text evidence="1">The sequence shown here is derived from an EMBL/GenBank/DDBJ whole genome shotgun (WGS) entry which is preliminary data.</text>
</comment>
<sequence length="572" mass="61092">MRLHRPERRQQSLAKIRAGLSLPFLSGRTRLSWILLFLLFAGKCGLSHASSSHNVWAELPNSWSPGDPEFNGGAISQNSSGRKGLLHAPSRRISQELVFVTAEEDATVSEEEVLFCSIYITASLPLGLIGESGLLLHRAISLTLEIPQTFVRSLTMISAPVEAPKEDTTGQAWQNYQFDFAILPPKNGAAGVTYLLQVASEGSLLQTFKALIRESQAMTNVLISPFWLLLMPVPQVETKSVTRPTIFATWSSTEKPPIYIPSFTTTPKPVTPQMCSSTTAPCTCAGINGCEWVTSVGGGSYCTEGRGRVPCSACSAQEHCAATSCEGLTAPCPCAYSPLGCHWDEQGTRCMTGQAPGTSCSACATQGHCNPPQIVSIVPASGTQLRVPAHNNIEISFNRAVVITQLGSVSFKCTGQELPFFVPWEGIQASASGTGILVSIAVLLRAKFTVVRQCDLNIGAGVVVDRTDVPFTGLQQGVYSFKLGDTLQPQLVQFEPLNGKSDVTPGAAVTFTFDEELVLMSGSKTITVYELAQSDGPVRAGAIAEFQMSSPNVAMSLQAIKIELADLTKPGG</sequence>
<dbReference type="AlphaFoldDB" id="A0A812SBW5"/>
<proteinExistence type="predicted"/>
<evidence type="ECO:0000313" key="1">
    <source>
        <dbReference type="EMBL" id="CAE7471074.1"/>
    </source>
</evidence>
<reference evidence="1" key="1">
    <citation type="submission" date="2021-02" db="EMBL/GenBank/DDBJ databases">
        <authorList>
            <person name="Dougan E. K."/>
            <person name="Rhodes N."/>
            <person name="Thang M."/>
            <person name="Chan C."/>
        </authorList>
    </citation>
    <scope>NUCLEOTIDE SEQUENCE</scope>
</reference>
<accession>A0A812SBW5</accession>
<name>A0A812SBW5_SYMPI</name>
<gene>
    <name evidence="1" type="ORF">SPIL2461_LOCUS11936</name>
</gene>
<protein>
    <recommendedName>
        <fullName evidence="3">SbsA Ig-like domain-containing protein</fullName>
    </recommendedName>
</protein>
<dbReference type="EMBL" id="CAJNIZ010023714">
    <property type="protein sequence ID" value="CAE7471074.1"/>
    <property type="molecule type" value="Genomic_DNA"/>
</dbReference>
<dbReference type="Proteomes" id="UP000649617">
    <property type="component" value="Unassembled WGS sequence"/>
</dbReference>
<evidence type="ECO:0008006" key="3">
    <source>
        <dbReference type="Google" id="ProtNLM"/>
    </source>
</evidence>